<accession>A0A1N6FWY0</accession>
<evidence type="ECO:0000256" key="1">
    <source>
        <dbReference type="SAM" id="Phobius"/>
    </source>
</evidence>
<proteinExistence type="predicted"/>
<evidence type="ECO:0000313" key="2">
    <source>
        <dbReference type="EMBL" id="SIN99700.1"/>
    </source>
</evidence>
<evidence type="ECO:0000313" key="3">
    <source>
        <dbReference type="Proteomes" id="UP000185003"/>
    </source>
</evidence>
<dbReference type="Proteomes" id="UP000185003">
    <property type="component" value="Unassembled WGS sequence"/>
</dbReference>
<feature type="transmembrane region" description="Helical" evidence="1">
    <location>
        <begin position="92"/>
        <end position="114"/>
    </location>
</feature>
<protein>
    <recommendedName>
        <fullName evidence="4">DUF3810 domain-containing protein</fullName>
    </recommendedName>
</protein>
<reference evidence="2 3" key="1">
    <citation type="submission" date="2016-11" db="EMBL/GenBank/DDBJ databases">
        <authorList>
            <person name="Jaros S."/>
            <person name="Januszkiewicz K."/>
            <person name="Wedrychowicz H."/>
        </authorList>
    </citation>
    <scope>NUCLEOTIDE SEQUENCE [LARGE SCALE GENOMIC DNA]</scope>
    <source>
        <strain evidence="2 3">DSM 24787</strain>
    </source>
</reference>
<keyword evidence="1" id="KW-0472">Membrane</keyword>
<dbReference type="EMBL" id="FSRA01000001">
    <property type="protein sequence ID" value="SIN99700.1"/>
    <property type="molecule type" value="Genomic_DNA"/>
</dbReference>
<evidence type="ECO:0008006" key="4">
    <source>
        <dbReference type="Google" id="ProtNLM"/>
    </source>
</evidence>
<organism evidence="2 3">
    <name type="scientific">Chitinophaga niabensis</name>
    <dbReference type="NCBI Taxonomy" id="536979"/>
    <lineage>
        <taxon>Bacteria</taxon>
        <taxon>Pseudomonadati</taxon>
        <taxon>Bacteroidota</taxon>
        <taxon>Chitinophagia</taxon>
        <taxon>Chitinophagales</taxon>
        <taxon>Chitinophagaceae</taxon>
        <taxon>Chitinophaga</taxon>
    </lineage>
</organism>
<dbReference type="AlphaFoldDB" id="A0A1N6FWY0"/>
<feature type="transmembrane region" description="Helical" evidence="1">
    <location>
        <begin position="12"/>
        <end position="30"/>
    </location>
</feature>
<dbReference type="STRING" id="536979.SAMN04488055_2454"/>
<keyword evidence="1" id="KW-1133">Transmembrane helix</keyword>
<keyword evidence="3" id="KW-1185">Reference proteome</keyword>
<dbReference type="InterPro" id="IPR024294">
    <property type="entry name" value="DUF3810"/>
</dbReference>
<name>A0A1N6FWY0_9BACT</name>
<keyword evidence="1" id="KW-0812">Transmembrane</keyword>
<sequence length="356" mass="41141">METNDLVKRQLISIAVSIVAILVLNWVLAAEGWLSALYFHRWYVFISTLLRKVLGFVPFSIGDVIYIVWIIVGIIFLLRTLWSLIRGQWKHLLYKVLKGLGSILWLYFIFLLFWGGHYRRNSLAADLGFEVKRYTTADLYLLTDTLVKLTNHDKAVLDALSPDTSAKATFKTAAESYRQIAKIWPGLRYNYPSVKSSLYGKYLNYVGVTGYLNPFTNEAQVNTTVPAFLQPFTTCHEIAHQLGYAPEEDANFIGYLAASRTADSRFRYAANFEMLLYSVRQLGRRNSYLARLMWDKTSPGVREDVRKMILFYREYEGPIDDYSAVLYDQYLKANQQAKGIRSYSEVVGWLMAYYRI</sequence>
<dbReference type="Pfam" id="PF12725">
    <property type="entry name" value="DUF3810"/>
    <property type="match status" value="1"/>
</dbReference>
<gene>
    <name evidence="2" type="ORF">SAMN04488055_2454</name>
</gene>